<dbReference type="InterPro" id="IPR050678">
    <property type="entry name" value="DNA_Partitioning_ATPase"/>
</dbReference>
<dbReference type="PANTHER" id="PTHR13696">
    <property type="entry name" value="P-LOOP CONTAINING NUCLEOSIDE TRIPHOSPHATE HYDROLASE"/>
    <property type="match status" value="1"/>
</dbReference>
<keyword evidence="2" id="KW-1185">Reference proteome</keyword>
<dbReference type="NCBIfam" id="TIGR03371">
    <property type="entry name" value="cellulose_yhjQ"/>
    <property type="match status" value="1"/>
</dbReference>
<dbReference type="EMBL" id="FNLO01000003">
    <property type="protein sequence ID" value="SDV47843.1"/>
    <property type="molecule type" value="Genomic_DNA"/>
</dbReference>
<dbReference type="OrthoDB" id="5288747at2"/>
<sequence length="257" mass="27483">MRIVAVVSAKGGVGKTTVAANLTAAFSAAGRRVLAVDLDPQNALRLHFGMPPEAIEGVARATLAGLPWADSIFPTDGGVGVLPYGGLNETDRHDFEQRLDAEPDWLLRHLRQIGLGADDIVVVDTPPGPSVYLKQALSTAQFALAVLLADAASYATIPLMEGLLGTYCAPRSDFFGVAYVLNQVDQSRQLARDVVKVLRATLNDRMFPGVIHFDQAVGEALASDRTTLDYDPLAQATDDFKRCAQWVLAALDAAPRT</sequence>
<protein>
    <submittedName>
        <fullName evidence="1">Cellulose synthase operon protein YhjQ</fullName>
    </submittedName>
</protein>
<dbReference type="Pfam" id="PF06564">
    <property type="entry name" value="CBP_BcsQ"/>
    <property type="match status" value="1"/>
</dbReference>
<accession>A0A1H2PNT1</accession>
<dbReference type="InterPro" id="IPR027417">
    <property type="entry name" value="P-loop_NTPase"/>
</dbReference>
<dbReference type="AlphaFoldDB" id="A0A1H2PNT1"/>
<evidence type="ECO:0000313" key="2">
    <source>
        <dbReference type="Proteomes" id="UP000243719"/>
    </source>
</evidence>
<dbReference type="InterPro" id="IPR017746">
    <property type="entry name" value="Cellulose_synthase_operon_BcsQ"/>
</dbReference>
<dbReference type="Proteomes" id="UP000243719">
    <property type="component" value="Unassembled WGS sequence"/>
</dbReference>
<evidence type="ECO:0000313" key="1">
    <source>
        <dbReference type="EMBL" id="SDV47843.1"/>
    </source>
</evidence>
<dbReference type="STRING" id="1770053.SAMN05216551_103340"/>
<name>A0A1H2PNT1_9BURK</name>
<gene>
    <name evidence="1" type="ORF">SAMN05216551_103340</name>
</gene>
<organism evidence="1 2">
    <name type="scientific">Chitinasiproducens palmae</name>
    <dbReference type="NCBI Taxonomy" id="1770053"/>
    <lineage>
        <taxon>Bacteria</taxon>
        <taxon>Pseudomonadati</taxon>
        <taxon>Pseudomonadota</taxon>
        <taxon>Betaproteobacteria</taxon>
        <taxon>Burkholderiales</taxon>
        <taxon>Burkholderiaceae</taxon>
        <taxon>Chitinasiproducens</taxon>
    </lineage>
</organism>
<dbReference type="SUPFAM" id="SSF52540">
    <property type="entry name" value="P-loop containing nucleoside triphosphate hydrolases"/>
    <property type="match status" value="1"/>
</dbReference>
<dbReference type="PANTHER" id="PTHR13696:SF99">
    <property type="entry name" value="COBYRINIC ACID AC-DIAMIDE SYNTHASE"/>
    <property type="match status" value="1"/>
</dbReference>
<proteinExistence type="predicted"/>
<reference evidence="2" key="1">
    <citation type="submission" date="2016-09" db="EMBL/GenBank/DDBJ databases">
        <authorList>
            <person name="Varghese N."/>
            <person name="Submissions S."/>
        </authorList>
    </citation>
    <scope>NUCLEOTIDE SEQUENCE [LARGE SCALE GENOMIC DNA]</scope>
    <source>
        <strain evidence="2">JS23</strain>
    </source>
</reference>
<dbReference type="Gene3D" id="3.40.50.300">
    <property type="entry name" value="P-loop containing nucleotide triphosphate hydrolases"/>
    <property type="match status" value="1"/>
</dbReference>
<dbReference type="RefSeq" id="WP_091906599.1">
    <property type="nucleotide sequence ID" value="NZ_FNLO01000003.1"/>
</dbReference>